<reference evidence="4" key="1">
    <citation type="journal article" date="2019" name="Int. J. Syst. Evol. Microbiol.">
        <title>The Global Catalogue of Microorganisms (GCM) 10K type strain sequencing project: providing services to taxonomists for standard genome sequencing and annotation.</title>
        <authorList>
            <consortium name="The Broad Institute Genomics Platform"/>
            <consortium name="The Broad Institute Genome Sequencing Center for Infectious Disease"/>
            <person name="Wu L."/>
            <person name="Ma J."/>
        </authorList>
    </citation>
    <scope>NUCLEOTIDE SEQUENCE [LARGE SCALE GENOMIC DNA]</scope>
    <source>
        <strain evidence="4">CCUG 62952</strain>
    </source>
</reference>
<name>A0ABW3D2C4_9FLAO</name>
<keyword evidence="3" id="KW-0547">Nucleotide-binding</keyword>
<feature type="domain" description="DUF5929" evidence="2">
    <location>
        <begin position="156"/>
        <end position="377"/>
    </location>
</feature>
<dbReference type="InterPro" id="IPR007421">
    <property type="entry name" value="Schlafen_AlbA_2_dom"/>
</dbReference>
<dbReference type="Gene3D" id="3.30.950.30">
    <property type="entry name" value="Schlafen, AAA domain"/>
    <property type="match status" value="1"/>
</dbReference>
<dbReference type="EMBL" id="JBHTJH010000017">
    <property type="protein sequence ID" value="MFD0863284.1"/>
    <property type="molecule type" value="Genomic_DNA"/>
</dbReference>
<sequence length="379" mass="44091">MINKRLLVKNLLAHNDENSFYDKKRKLNIGEKEGKAKFLKHICALSNSNPNNNAFIVIGVEDDDEIVGVDFFDDSKIQNLINAYLANPPMVQYENIPFPNLPTGKVVGLVTIRSNGKICSLRKNIWKYYGGSVFFRDGSISMPKVFDIEIKDTNSEIVSKIETHAQNNIELTLDGVIDFLNHRHNEMESHYKVFKETFVVCWAGIPNKVEEKTYYSRVDIELINEQVKLFYSALDEVKIRYSEDAFMITEYVQLGLNNNYKYYALEEVVFNFEENGTYTVDSTLVFEPPQYDKKELHHIYNNNNALLNKLKKELPLSPIDKEDLKNLPATYMLCYLNLFHEALDKLMDAKLYLQKHDEEAYASFKEARRILRKIRYSQG</sequence>
<comment type="caution">
    <text evidence="3">The sequence shown here is derived from an EMBL/GenBank/DDBJ whole genome shotgun (WGS) entry which is preliminary data.</text>
</comment>
<evidence type="ECO:0000313" key="4">
    <source>
        <dbReference type="Proteomes" id="UP001596978"/>
    </source>
</evidence>
<evidence type="ECO:0000313" key="3">
    <source>
        <dbReference type="EMBL" id="MFD0863284.1"/>
    </source>
</evidence>
<feature type="domain" description="Schlafen AlbA-2" evidence="1">
    <location>
        <begin position="17"/>
        <end position="141"/>
    </location>
</feature>
<accession>A0ABW3D2C4</accession>
<dbReference type="GO" id="GO:0005524">
    <property type="term" value="F:ATP binding"/>
    <property type="evidence" value="ECO:0007669"/>
    <property type="project" value="UniProtKB-KW"/>
</dbReference>
<dbReference type="Pfam" id="PF04326">
    <property type="entry name" value="SLFN_AlbA_2"/>
    <property type="match status" value="1"/>
</dbReference>
<keyword evidence="4" id="KW-1185">Reference proteome</keyword>
<keyword evidence="3" id="KW-0067">ATP-binding</keyword>
<organism evidence="3 4">
    <name type="scientific">Sungkyunkwania multivorans</name>
    <dbReference type="NCBI Taxonomy" id="1173618"/>
    <lineage>
        <taxon>Bacteria</taxon>
        <taxon>Pseudomonadati</taxon>
        <taxon>Bacteroidota</taxon>
        <taxon>Flavobacteriia</taxon>
        <taxon>Flavobacteriales</taxon>
        <taxon>Flavobacteriaceae</taxon>
        <taxon>Sungkyunkwania</taxon>
    </lineage>
</organism>
<evidence type="ECO:0000259" key="1">
    <source>
        <dbReference type="Pfam" id="PF04326"/>
    </source>
</evidence>
<gene>
    <name evidence="3" type="ORF">ACFQ1M_13810</name>
</gene>
<dbReference type="Pfam" id="PF19351">
    <property type="entry name" value="DUF5929"/>
    <property type="match status" value="1"/>
</dbReference>
<dbReference type="InterPro" id="IPR038461">
    <property type="entry name" value="Schlafen_AlbA_2_dom_sf"/>
</dbReference>
<dbReference type="InterPro" id="IPR045973">
    <property type="entry name" value="DUF5929"/>
</dbReference>
<dbReference type="Proteomes" id="UP001596978">
    <property type="component" value="Unassembled WGS sequence"/>
</dbReference>
<dbReference type="RefSeq" id="WP_386410875.1">
    <property type="nucleotide sequence ID" value="NZ_JBHTJH010000017.1"/>
</dbReference>
<evidence type="ECO:0000259" key="2">
    <source>
        <dbReference type="Pfam" id="PF19351"/>
    </source>
</evidence>
<proteinExistence type="predicted"/>
<protein>
    <submittedName>
        <fullName evidence="3">ATP-binding protein</fullName>
    </submittedName>
</protein>